<dbReference type="Proteomes" id="UP000237271">
    <property type="component" value="Unassembled WGS sequence"/>
</dbReference>
<dbReference type="EMBL" id="NCKW01000075">
    <property type="protein sequence ID" value="POM81468.1"/>
    <property type="molecule type" value="Genomic_DNA"/>
</dbReference>
<dbReference type="InterPro" id="IPR043502">
    <property type="entry name" value="DNA/RNA_pol_sf"/>
</dbReference>
<dbReference type="CDD" id="cd01647">
    <property type="entry name" value="RT_LTR"/>
    <property type="match status" value="1"/>
</dbReference>
<reference evidence="3 4" key="1">
    <citation type="journal article" date="2017" name="Genome Biol. Evol.">
        <title>Phytophthora megakarya and P. palmivora, closely related causal agents of cacao black pod rot, underwent increases in genome sizes and gene numbers by different mechanisms.</title>
        <authorList>
            <person name="Ali S.S."/>
            <person name="Shao J."/>
            <person name="Lary D.J."/>
            <person name="Kronmiller B."/>
            <person name="Shen D."/>
            <person name="Strem M.D."/>
            <person name="Amoako-Attah I."/>
            <person name="Akrofi A.Y."/>
            <person name="Begoude B.A."/>
            <person name="Ten Hoopen G.M."/>
            <person name="Coulibaly K."/>
            <person name="Kebe B.I."/>
            <person name="Melnick R.L."/>
            <person name="Guiltinan M.J."/>
            <person name="Tyler B.M."/>
            <person name="Meinhardt L.W."/>
            <person name="Bailey B.A."/>
        </authorList>
    </citation>
    <scope>NUCLEOTIDE SEQUENCE [LARGE SCALE GENOMIC DNA]</scope>
    <source>
        <strain evidence="4">sbr112.9</strain>
    </source>
</reference>
<evidence type="ECO:0000259" key="2">
    <source>
        <dbReference type="Pfam" id="PF00078"/>
    </source>
</evidence>
<gene>
    <name evidence="3" type="ORF">PHPALM_557</name>
</gene>
<dbReference type="InterPro" id="IPR043128">
    <property type="entry name" value="Rev_trsase/Diguanyl_cyclase"/>
</dbReference>
<evidence type="ECO:0000313" key="4">
    <source>
        <dbReference type="Proteomes" id="UP000237271"/>
    </source>
</evidence>
<dbReference type="InterPro" id="IPR053134">
    <property type="entry name" value="RNA-dir_DNA_polymerase"/>
</dbReference>
<dbReference type="AlphaFoldDB" id="A0A2P4YUJ7"/>
<dbReference type="Gene3D" id="3.30.70.270">
    <property type="match status" value="1"/>
</dbReference>
<keyword evidence="4" id="KW-1185">Reference proteome</keyword>
<name>A0A2P4YUJ7_9STRA</name>
<feature type="region of interest" description="Disordered" evidence="1">
    <location>
        <begin position="1"/>
        <end position="20"/>
    </location>
</feature>
<proteinExistence type="predicted"/>
<organism evidence="3 4">
    <name type="scientific">Phytophthora palmivora</name>
    <dbReference type="NCBI Taxonomy" id="4796"/>
    <lineage>
        <taxon>Eukaryota</taxon>
        <taxon>Sar</taxon>
        <taxon>Stramenopiles</taxon>
        <taxon>Oomycota</taxon>
        <taxon>Peronosporomycetes</taxon>
        <taxon>Peronosporales</taxon>
        <taxon>Peronosporaceae</taxon>
        <taxon>Phytophthora</taxon>
    </lineage>
</organism>
<dbReference type="OrthoDB" id="161383at2759"/>
<evidence type="ECO:0000256" key="1">
    <source>
        <dbReference type="SAM" id="MobiDB-lite"/>
    </source>
</evidence>
<feature type="compositionally biased region" description="Polar residues" evidence="1">
    <location>
        <begin position="1"/>
        <end position="14"/>
    </location>
</feature>
<evidence type="ECO:0000313" key="3">
    <source>
        <dbReference type="EMBL" id="POM81468.1"/>
    </source>
</evidence>
<dbReference type="SUPFAM" id="SSF56672">
    <property type="entry name" value="DNA/RNA polymerases"/>
    <property type="match status" value="1"/>
</dbReference>
<dbReference type="Pfam" id="PF00078">
    <property type="entry name" value="RVT_1"/>
    <property type="match status" value="1"/>
</dbReference>
<sequence>MVATLQQQQQNNHRFSNRRIPTRHRKIRFEELLTNEFTTSDQKEHLRDQLLRLRQNNLICLGDYVSAFRYIIGKVEDISNIDNVMHFRGLETGSDIQQLNPFQIPKVEGKALNIFVAELLKKCWVEVSDSSWVSNIFSVPKKDLATGKFPSEWLNSNYPHMPTRWIIDYRLVNTASDVDKIPLPHIELLFDRMEGAMVFSILDLACGYHQMRMPPTSKQYTSFKTNHEIYHWNVASMGLAGMPGTWMRLMRLMRKLLSRILFVAV</sequence>
<dbReference type="PANTHER" id="PTHR24559">
    <property type="entry name" value="TRANSPOSON TY3-I GAG-POL POLYPROTEIN"/>
    <property type="match status" value="1"/>
</dbReference>
<comment type="caution">
    <text evidence="3">The sequence shown here is derived from an EMBL/GenBank/DDBJ whole genome shotgun (WGS) entry which is preliminary data.</text>
</comment>
<feature type="domain" description="Reverse transcriptase" evidence="2">
    <location>
        <begin position="164"/>
        <end position="257"/>
    </location>
</feature>
<dbReference type="PANTHER" id="PTHR24559:SF451">
    <property type="entry name" value="REVERSE TRANSCRIPTASE"/>
    <property type="match status" value="1"/>
</dbReference>
<dbReference type="InterPro" id="IPR000477">
    <property type="entry name" value="RT_dom"/>
</dbReference>
<dbReference type="Gene3D" id="3.10.10.10">
    <property type="entry name" value="HIV Type 1 Reverse Transcriptase, subunit A, domain 1"/>
    <property type="match status" value="1"/>
</dbReference>
<protein>
    <submittedName>
        <fullName evidence="3">Gag-pol fusion protein</fullName>
    </submittedName>
</protein>
<accession>A0A2P4YUJ7</accession>